<keyword evidence="5 6" id="KW-0472">Membrane</keyword>
<dbReference type="PANTHER" id="PTHR30086:SF20">
    <property type="entry name" value="ARGININE EXPORTER PROTEIN ARGO-RELATED"/>
    <property type="match status" value="1"/>
</dbReference>
<evidence type="ECO:0000256" key="2">
    <source>
        <dbReference type="ARBA" id="ARBA00022475"/>
    </source>
</evidence>
<accession>A0A1B4LIR1</accession>
<feature type="transmembrane region" description="Helical" evidence="6">
    <location>
        <begin position="180"/>
        <end position="198"/>
    </location>
</feature>
<feature type="transmembrane region" description="Helical" evidence="6">
    <location>
        <begin position="6"/>
        <end position="27"/>
    </location>
</feature>
<gene>
    <name evidence="7" type="ORF">WJ35_18970</name>
</gene>
<feature type="transmembrane region" description="Helical" evidence="6">
    <location>
        <begin position="39"/>
        <end position="63"/>
    </location>
</feature>
<dbReference type="GO" id="GO:0015171">
    <property type="term" value="F:amino acid transmembrane transporter activity"/>
    <property type="evidence" value="ECO:0007669"/>
    <property type="project" value="TreeGrafter"/>
</dbReference>
<feature type="transmembrane region" description="Helical" evidence="6">
    <location>
        <begin position="69"/>
        <end position="87"/>
    </location>
</feature>
<dbReference type="EMBL" id="CP013421">
    <property type="protein sequence ID" value="AOJ77103.1"/>
    <property type="molecule type" value="Genomic_DNA"/>
</dbReference>
<dbReference type="AlphaFoldDB" id="A0A1B4LIR1"/>
<dbReference type="InterPro" id="IPR001123">
    <property type="entry name" value="LeuE-type"/>
</dbReference>
<keyword evidence="4 6" id="KW-1133">Transmembrane helix</keyword>
<evidence type="ECO:0000256" key="1">
    <source>
        <dbReference type="ARBA" id="ARBA00004651"/>
    </source>
</evidence>
<reference evidence="7 8" key="1">
    <citation type="submission" date="2015-12" db="EMBL/GenBank/DDBJ databases">
        <title>Diversity of Burkholderia near neighbor genomes.</title>
        <authorList>
            <person name="Sahl J."/>
            <person name="Wagner D."/>
            <person name="Keim P."/>
        </authorList>
    </citation>
    <scope>NUCLEOTIDE SEQUENCE [LARGE SCALE GENOMIC DNA]</scope>
    <source>
        <strain evidence="7 8">MSMB0783</strain>
    </source>
</reference>
<feature type="transmembrane region" description="Helical" evidence="6">
    <location>
        <begin position="142"/>
        <end position="168"/>
    </location>
</feature>
<comment type="subcellular location">
    <subcellularLocation>
        <location evidence="1">Cell membrane</location>
        <topology evidence="1">Multi-pass membrane protein</topology>
    </subcellularLocation>
</comment>
<sequence length="199" mass="20321">MSETLFSLIVFVIVATITPGGATTLATASGTQFGFRRSVPLLGGIALGLASLAAIAAAGLAGLLRAVPALQLIMKVLGSVYLIWLAWKIASSGAPKQSANTPKTPTGFIGGALLLWLNPKGWTMALGAAASFAALTPDPVRLAAILGSAFGLAAIVSLVLWCTAGVLLGRTLRTDRHWRIANAALGVLLALSIVPIWIG</sequence>
<feature type="transmembrane region" description="Helical" evidence="6">
    <location>
        <begin position="108"/>
        <end position="136"/>
    </location>
</feature>
<dbReference type="Pfam" id="PF01810">
    <property type="entry name" value="LysE"/>
    <property type="match status" value="1"/>
</dbReference>
<evidence type="ECO:0000256" key="5">
    <source>
        <dbReference type="ARBA" id="ARBA00023136"/>
    </source>
</evidence>
<evidence type="ECO:0000256" key="6">
    <source>
        <dbReference type="SAM" id="Phobius"/>
    </source>
</evidence>
<organism evidence="7 8">
    <name type="scientific">Burkholderia ubonensis</name>
    <dbReference type="NCBI Taxonomy" id="101571"/>
    <lineage>
        <taxon>Bacteria</taxon>
        <taxon>Pseudomonadati</taxon>
        <taxon>Pseudomonadota</taxon>
        <taxon>Betaproteobacteria</taxon>
        <taxon>Burkholderiales</taxon>
        <taxon>Burkholderiaceae</taxon>
        <taxon>Burkholderia</taxon>
        <taxon>Burkholderia cepacia complex</taxon>
    </lineage>
</organism>
<dbReference type="GO" id="GO:0005886">
    <property type="term" value="C:plasma membrane"/>
    <property type="evidence" value="ECO:0007669"/>
    <property type="project" value="UniProtKB-SubCell"/>
</dbReference>
<keyword evidence="2" id="KW-1003">Cell membrane</keyword>
<dbReference type="Proteomes" id="UP000243680">
    <property type="component" value="Chromosome 3"/>
</dbReference>
<evidence type="ECO:0000313" key="8">
    <source>
        <dbReference type="Proteomes" id="UP000243680"/>
    </source>
</evidence>
<evidence type="ECO:0000256" key="4">
    <source>
        <dbReference type="ARBA" id="ARBA00022989"/>
    </source>
</evidence>
<protein>
    <submittedName>
        <fullName evidence="7">Amino acid transporter</fullName>
    </submittedName>
</protein>
<dbReference type="PANTHER" id="PTHR30086">
    <property type="entry name" value="ARGININE EXPORTER PROTEIN ARGO"/>
    <property type="match status" value="1"/>
</dbReference>
<proteinExistence type="predicted"/>
<keyword evidence="3 6" id="KW-0812">Transmembrane</keyword>
<dbReference type="GO" id="GO:0033228">
    <property type="term" value="P:cysteine export across plasma membrane"/>
    <property type="evidence" value="ECO:0007669"/>
    <property type="project" value="TreeGrafter"/>
</dbReference>
<dbReference type="RefSeq" id="WP_011880665.1">
    <property type="nucleotide sequence ID" value="NZ_CP013421.1"/>
</dbReference>
<name>A0A1B4LIR1_9BURK</name>
<evidence type="ECO:0000313" key="7">
    <source>
        <dbReference type="EMBL" id="AOJ77103.1"/>
    </source>
</evidence>
<evidence type="ECO:0000256" key="3">
    <source>
        <dbReference type="ARBA" id="ARBA00022692"/>
    </source>
</evidence>